<protein>
    <submittedName>
        <fullName evidence="1">Nitrile hydratase</fullName>
    </submittedName>
</protein>
<accession>A0AA44ZQ36</accession>
<dbReference type="Proteomes" id="UP000232453">
    <property type="component" value="Unassembled WGS sequence"/>
</dbReference>
<organism evidence="1 2">
    <name type="scientific">Pseudonocardia alni</name>
    <name type="common">Amycolata alni</name>
    <dbReference type="NCBI Taxonomy" id="33907"/>
    <lineage>
        <taxon>Bacteria</taxon>
        <taxon>Bacillati</taxon>
        <taxon>Actinomycetota</taxon>
        <taxon>Actinomycetes</taxon>
        <taxon>Pseudonocardiales</taxon>
        <taxon>Pseudonocardiaceae</taxon>
        <taxon>Pseudonocardia</taxon>
    </lineage>
</organism>
<dbReference type="EMBL" id="PHUJ01000003">
    <property type="protein sequence ID" value="PKB31434.1"/>
    <property type="molecule type" value="Genomic_DNA"/>
</dbReference>
<gene>
    <name evidence="1" type="ORF">ATL51_3123</name>
</gene>
<evidence type="ECO:0000313" key="1">
    <source>
        <dbReference type="EMBL" id="PKB31434.1"/>
    </source>
</evidence>
<sequence length="49" mass="4916">MALVLAVGTDRPDLRPLLAATVAAAPSAEVYAAWPAAAAAAVRTVTTPR</sequence>
<comment type="caution">
    <text evidence="1">The sequence shown here is derived from an EMBL/GenBank/DDBJ whole genome shotgun (WGS) entry which is preliminary data.</text>
</comment>
<reference evidence="1 2" key="1">
    <citation type="submission" date="2017-11" db="EMBL/GenBank/DDBJ databases">
        <title>Sequencing the genomes of 1000 actinobacteria strains.</title>
        <authorList>
            <person name="Klenk H.-P."/>
        </authorList>
    </citation>
    <scope>NUCLEOTIDE SEQUENCE [LARGE SCALE GENOMIC DNA]</scope>
    <source>
        <strain evidence="1 2">DSM 44104</strain>
    </source>
</reference>
<proteinExistence type="predicted"/>
<dbReference type="AlphaFoldDB" id="A0AA44ZQ36"/>
<evidence type="ECO:0000313" key="2">
    <source>
        <dbReference type="Proteomes" id="UP000232453"/>
    </source>
</evidence>
<name>A0AA44ZQ36_PSEA5</name>